<proteinExistence type="inferred from homology"/>
<dbReference type="EMBL" id="AP012167">
    <property type="protein sequence ID" value="BAN07213.1"/>
    <property type="molecule type" value="Genomic_DNA"/>
</dbReference>
<evidence type="ECO:0000313" key="8">
    <source>
        <dbReference type="Proteomes" id="UP000012042"/>
    </source>
</evidence>
<sequence>MEKVVKTLIKKLLFALSSLSLRSDKIFVFGAWFGKRFSDNPRYLLDELLESNKFKGIKLVWIGRKEVYSDISDKRIVFVRRNSIKALWYQLRAKYFFVSHGYQDIGSFSLLKGSVVVQLWHGFPIKRIGADDPQNSGEGEETYEEYQYFLANSKVMAKRIQSAFKNYGANEHNTILAEQPRVDYLLKNQSNKTLKSKIKSKLRIPEDKKILTYLPTFRDNTEDTFSFSKRNNELLRHFLRANNMVVLERQHFARDFTNEEINIRGPEFTILREDIEVQDVLLVTDYLVTDFSSVYVDYLALDRPIIHFLYDGEKFIENDRGIYAKDPYLEFAGPVVYSVDELIATISGHLGDFDSYRADFVSRVEVLQQKTFLSQFSDIIAHKHE</sequence>
<dbReference type="Gene3D" id="3.40.50.11820">
    <property type="match status" value="1"/>
</dbReference>
<comment type="similarity">
    <text evidence="2">Belongs to the CDP-glycerol glycerophosphotransferase family.</text>
</comment>
<evidence type="ECO:0000256" key="3">
    <source>
        <dbReference type="ARBA" id="ARBA00022475"/>
    </source>
</evidence>
<dbReference type="InterPro" id="IPR043148">
    <property type="entry name" value="TagF_C"/>
</dbReference>
<gene>
    <name evidence="7" type="ORF">LVISKB_1578</name>
</gene>
<evidence type="ECO:0000256" key="5">
    <source>
        <dbReference type="ARBA" id="ARBA00022944"/>
    </source>
</evidence>
<dbReference type="PANTHER" id="PTHR37316">
    <property type="entry name" value="TEICHOIC ACID GLYCEROL-PHOSPHATE PRIMASE"/>
    <property type="match status" value="1"/>
</dbReference>
<dbReference type="InterPro" id="IPR051612">
    <property type="entry name" value="Teichoic_Acid_Biosynth"/>
</dbReference>
<dbReference type="AlphaFoldDB" id="M5AEF5"/>
<organism evidence="7 8">
    <name type="scientific">Levilactobacillus brevis KB290</name>
    <dbReference type="NCBI Taxonomy" id="1001583"/>
    <lineage>
        <taxon>Bacteria</taxon>
        <taxon>Bacillati</taxon>
        <taxon>Bacillota</taxon>
        <taxon>Bacilli</taxon>
        <taxon>Lactobacillales</taxon>
        <taxon>Lactobacillaceae</taxon>
        <taxon>Levilactobacillus</taxon>
    </lineage>
</organism>
<evidence type="ECO:0000256" key="6">
    <source>
        <dbReference type="ARBA" id="ARBA00023136"/>
    </source>
</evidence>
<evidence type="ECO:0000313" key="7">
    <source>
        <dbReference type="EMBL" id="BAN07213.1"/>
    </source>
</evidence>
<dbReference type="Pfam" id="PF04464">
    <property type="entry name" value="Glyphos_transf"/>
    <property type="match status" value="1"/>
</dbReference>
<keyword evidence="4 7" id="KW-0808">Transferase</keyword>
<dbReference type="PANTHER" id="PTHR37316:SF3">
    <property type="entry name" value="TEICHOIC ACID GLYCEROL-PHOSPHATE TRANSFERASE"/>
    <property type="match status" value="1"/>
</dbReference>
<keyword evidence="5" id="KW-0777">Teichoic acid biosynthesis</keyword>
<comment type="subcellular location">
    <subcellularLocation>
        <location evidence="1">Cell membrane</location>
        <topology evidence="1">Peripheral membrane protein</topology>
    </subcellularLocation>
</comment>
<dbReference type="GO" id="GO:0047355">
    <property type="term" value="F:CDP-glycerol glycerophosphotransferase activity"/>
    <property type="evidence" value="ECO:0007669"/>
    <property type="project" value="InterPro"/>
</dbReference>
<evidence type="ECO:0000256" key="2">
    <source>
        <dbReference type="ARBA" id="ARBA00010488"/>
    </source>
</evidence>
<reference evidence="7 8" key="1">
    <citation type="journal article" date="2013" name="PLoS ONE">
        <title>Genomic Analysis by Deep Sequencing of the Probiotic Lactobacillus brevis KB290 Harboring Nine Plasmids Reveals Genomic Stability.</title>
        <authorList>
            <person name="Fukao M."/>
            <person name="Oshima K."/>
            <person name="Morita H."/>
            <person name="Toh H."/>
            <person name="Suda W."/>
            <person name="Kim S.W."/>
            <person name="Suzuki S."/>
            <person name="Yakabe T."/>
            <person name="Hattori M."/>
            <person name="Yajima N."/>
        </authorList>
    </citation>
    <scope>NUCLEOTIDE SEQUENCE [LARGE SCALE GENOMIC DNA]</scope>
    <source>
        <strain evidence="7 8">KB290</strain>
    </source>
</reference>
<evidence type="ECO:0000256" key="4">
    <source>
        <dbReference type="ARBA" id="ARBA00022679"/>
    </source>
</evidence>
<name>M5AEF5_LEVBR</name>
<evidence type="ECO:0000256" key="1">
    <source>
        <dbReference type="ARBA" id="ARBA00004202"/>
    </source>
</evidence>
<dbReference type="SUPFAM" id="SSF53756">
    <property type="entry name" value="UDP-Glycosyltransferase/glycogen phosphorylase"/>
    <property type="match status" value="1"/>
</dbReference>
<keyword evidence="3" id="KW-1003">Cell membrane</keyword>
<dbReference type="GO" id="GO:0005886">
    <property type="term" value="C:plasma membrane"/>
    <property type="evidence" value="ECO:0007669"/>
    <property type="project" value="UniProtKB-SubCell"/>
</dbReference>
<dbReference type="KEGG" id="lbk:LVISKB_1578"/>
<dbReference type="InterPro" id="IPR043149">
    <property type="entry name" value="TagF_N"/>
</dbReference>
<keyword evidence="6" id="KW-0472">Membrane</keyword>
<dbReference type="HOGENOM" id="CLU_029598_1_1_9"/>
<dbReference type="Proteomes" id="UP000012042">
    <property type="component" value="Chromosome"/>
</dbReference>
<protein>
    <submittedName>
        <fullName evidence="7">CDP-glycerol:poly(Glycerophosphate) glycerophosphotransferase</fullName>
    </submittedName>
</protein>
<dbReference type="GO" id="GO:0019350">
    <property type="term" value="P:teichoic acid biosynthetic process"/>
    <property type="evidence" value="ECO:0007669"/>
    <property type="project" value="UniProtKB-KW"/>
</dbReference>
<accession>M5AEF5</accession>
<dbReference type="PATRIC" id="fig|1001583.3.peg.1559"/>
<dbReference type="InterPro" id="IPR007554">
    <property type="entry name" value="Glycerophosphate_synth"/>
</dbReference>
<dbReference type="Gene3D" id="3.40.50.12580">
    <property type="match status" value="1"/>
</dbReference>